<evidence type="ECO:0000313" key="2">
    <source>
        <dbReference type="Proteomes" id="UP001519287"/>
    </source>
</evidence>
<comment type="caution">
    <text evidence="1">The sequence shown here is derived from an EMBL/GenBank/DDBJ whole genome shotgun (WGS) entry which is preliminary data.</text>
</comment>
<accession>A0ABS4IV73</accession>
<dbReference type="EMBL" id="JAGGLB010000009">
    <property type="protein sequence ID" value="MBP1991474.1"/>
    <property type="molecule type" value="Genomic_DNA"/>
</dbReference>
<name>A0ABS4IV73_9BACL</name>
<sequence>MLLAMKNIVKGAGLLSCVRSSFPAPAPARKALLTKRKSLAGCPFEFAVHVIRAIVAKESEWVWEEER</sequence>
<organism evidence="1 2">
    <name type="scientific">Paenibacillus eucommiae</name>
    <dbReference type="NCBI Taxonomy" id="1355755"/>
    <lineage>
        <taxon>Bacteria</taxon>
        <taxon>Bacillati</taxon>
        <taxon>Bacillota</taxon>
        <taxon>Bacilli</taxon>
        <taxon>Bacillales</taxon>
        <taxon>Paenibacillaceae</taxon>
        <taxon>Paenibacillus</taxon>
    </lineage>
</organism>
<gene>
    <name evidence="1" type="ORF">J2Z66_003081</name>
</gene>
<proteinExistence type="predicted"/>
<evidence type="ECO:0000313" key="1">
    <source>
        <dbReference type="EMBL" id="MBP1991474.1"/>
    </source>
</evidence>
<dbReference type="Proteomes" id="UP001519287">
    <property type="component" value="Unassembled WGS sequence"/>
</dbReference>
<reference evidence="1 2" key="1">
    <citation type="submission" date="2021-03" db="EMBL/GenBank/DDBJ databases">
        <title>Genomic Encyclopedia of Type Strains, Phase IV (KMG-IV): sequencing the most valuable type-strain genomes for metagenomic binning, comparative biology and taxonomic classification.</title>
        <authorList>
            <person name="Goeker M."/>
        </authorList>
    </citation>
    <scope>NUCLEOTIDE SEQUENCE [LARGE SCALE GENOMIC DNA]</scope>
    <source>
        <strain evidence="1 2">DSM 26048</strain>
    </source>
</reference>
<keyword evidence="2" id="KW-1185">Reference proteome</keyword>
<protein>
    <submittedName>
        <fullName evidence="1">Uncharacterized protein</fullName>
    </submittedName>
</protein>